<accession>A0A8J7J4M1</accession>
<dbReference type="InterPro" id="IPR025491">
    <property type="entry name" value="DUF4382"/>
</dbReference>
<keyword evidence="4" id="KW-1185">Reference proteome</keyword>
<feature type="domain" description="DUF4382" evidence="2">
    <location>
        <begin position="38"/>
        <end position="218"/>
    </location>
</feature>
<feature type="signal peptide" evidence="1">
    <location>
        <begin position="1"/>
        <end position="22"/>
    </location>
</feature>
<protein>
    <submittedName>
        <fullName evidence="3">DUF4382 domain-containing protein</fullName>
    </submittedName>
</protein>
<dbReference type="EMBL" id="JAEMHM010000001">
    <property type="protein sequence ID" value="MBJ6723131.1"/>
    <property type="molecule type" value="Genomic_DNA"/>
</dbReference>
<dbReference type="RefSeq" id="WP_199381979.1">
    <property type="nucleotide sequence ID" value="NZ_JAEMHM010000001.1"/>
</dbReference>
<dbReference type="Pfam" id="PF14321">
    <property type="entry name" value="DUF4382"/>
    <property type="match status" value="1"/>
</dbReference>
<reference evidence="3" key="1">
    <citation type="submission" date="2020-12" db="EMBL/GenBank/DDBJ databases">
        <title>Geomonas sp. Red875, isolated from river sediment.</title>
        <authorList>
            <person name="Xu Z."/>
            <person name="Zhang Z."/>
            <person name="Masuda Y."/>
            <person name="Itoh H."/>
            <person name="Senoo K."/>
        </authorList>
    </citation>
    <scope>NUCLEOTIDE SEQUENCE</scope>
    <source>
        <strain evidence="3">Red875</strain>
    </source>
</reference>
<feature type="chain" id="PRO_5035259920" evidence="1">
    <location>
        <begin position="23"/>
        <end position="558"/>
    </location>
</feature>
<gene>
    <name evidence="3" type="ORF">JFN93_00290</name>
</gene>
<evidence type="ECO:0000313" key="4">
    <source>
        <dbReference type="Proteomes" id="UP000636888"/>
    </source>
</evidence>
<evidence type="ECO:0000313" key="3">
    <source>
        <dbReference type="EMBL" id="MBJ6723131.1"/>
    </source>
</evidence>
<dbReference type="Proteomes" id="UP000636888">
    <property type="component" value="Unassembled WGS sequence"/>
</dbReference>
<evidence type="ECO:0000259" key="2">
    <source>
        <dbReference type="Pfam" id="PF14321"/>
    </source>
</evidence>
<organism evidence="3 4">
    <name type="scientific">Geomesophilobacter sediminis</name>
    <dbReference type="NCBI Taxonomy" id="2798584"/>
    <lineage>
        <taxon>Bacteria</taxon>
        <taxon>Pseudomonadati</taxon>
        <taxon>Thermodesulfobacteriota</taxon>
        <taxon>Desulfuromonadia</taxon>
        <taxon>Geobacterales</taxon>
        <taxon>Geobacteraceae</taxon>
        <taxon>Geomesophilobacter</taxon>
    </lineage>
</organism>
<comment type="caution">
    <text evidence="3">The sequence shown here is derived from an EMBL/GenBank/DDBJ whole genome shotgun (WGS) entry which is preliminary data.</text>
</comment>
<dbReference type="PROSITE" id="PS51257">
    <property type="entry name" value="PROKAR_LIPOPROTEIN"/>
    <property type="match status" value="1"/>
</dbReference>
<name>A0A8J7J4M1_9BACT</name>
<evidence type="ECO:0000256" key="1">
    <source>
        <dbReference type="SAM" id="SignalP"/>
    </source>
</evidence>
<dbReference type="AlphaFoldDB" id="A0A8J7J4M1"/>
<proteinExistence type="predicted"/>
<keyword evidence="1" id="KW-0732">Signal</keyword>
<sequence>MNRIGKSIIVGLAMLAMATLLAACGSSGTSASTSTAAKGVVKLDVTDAPSLDYAHVYITVTGIGFHTSSTTGFSDYSSGRRAGWQTVTLPAPKTIDLAQLANGTMYADLTGSSLFDGITLPVGRYQQLRIFLASTEDTLTDSASALGLTYNNEVQLNGDTAHYPLRVPSANTSGIKVIPESPVVVTEGSTVSLALDFNLSDDVVEVSPNGTVEFMLKPRLGYFDMGSVGAIKGAVSFSNLSTSRIEVKAEQVRTGARRMVRRTAAVDRTTGAFTLYPLPIFGNATTAVYDVVIRGRQVETAIVKGITVHKGTTPATGIDLGTIALQAGTDFTTQLSGSLHPTGSWMNFYQNVGGDLYEIRNQHLDPYTGKFHSGVDLSSGYVEVATYVPGSSLTFTTYSSTRGQYSMVANAFGNYTSGSPTMLNGRGRMSVSVTGNAPHSKDGSGSSSITGVFDDALLGTGMGHGMGGMMGGRKAQASSGQLFVVQDGMIVDSTGTLTGDSSVATAMNATNGSVSVGNLPSGMYSMYAIGWGNGVVEAGNAGSVNVGGGNARATIKMK</sequence>